<dbReference type="PANTHER" id="PTHR21310">
    <property type="entry name" value="AMINOGLYCOSIDE PHOSPHOTRANSFERASE-RELATED-RELATED"/>
    <property type="match status" value="1"/>
</dbReference>
<proteinExistence type="predicted"/>
<dbReference type="Proteomes" id="UP000616885">
    <property type="component" value="Unassembled WGS sequence"/>
</dbReference>
<accession>A0A8H7K836</accession>
<feature type="domain" description="Aminoglycoside phosphotransferase" evidence="1">
    <location>
        <begin position="96"/>
        <end position="265"/>
    </location>
</feature>
<dbReference type="AlphaFoldDB" id="A0A8H7K836"/>
<name>A0A8H7K836_BIOOC</name>
<sequence length="319" mass="35681">MSPSNNGSKEPQELPQEQWDFLPNLPLLSGPTIPTVGRQFFKHSPTTILKLGSDDGEGIMTALAHSILGSCVPRVISIVTVPITTLGVSAPNRTKQGLVLTHQPGTPLVQLWPSLTPLQRDAVKAELCRLLVRMRSSRFSYYGRPTGQPYLLFSEFGTETYVCCASRLERDDSRVRALKEHAPDAEYTVALERVQRSTAGADDWDRPILTHGDLSDRNILVDPDTLAVTGFLDWEMANIMPAYFEYAAARLSGGHQPAWRKELLEVLRSVLRCECDTGRREDLGVFDRYTKTLAAWDAVVDVERIAQGYDDDCKWTFEL</sequence>
<evidence type="ECO:0000259" key="1">
    <source>
        <dbReference type="Pfam" id="PF01636"/>
    </source>
</evidence>
<gene>
    <name evidence="2" type="ORF">IM811_004920</name>
</gene>
<dbReference type="InterPro" id="IPR002575">
    <property type="entry name" value="Aminoglycoside_PTrfase"/>
</dbReference>
<organism evidence="2 3">
    <name type="scientific">Bionectria ochroleuca</name>
    <name type="common">Gliocladium roseum</name>
    <dbReference type="NCBI Taxonomy" id="29856"/>
    <lineage>
        <taxon>Eukaryota</taxon>
        <taxon>Fungi</taxon>
        <taxon>Dikarya</taxon>
        <taxon>Ascomycota</taxon>
        <taxon>Pezizomycotina</taxon>
        <taxon>Sordariomycetes</taxon>
        <taxon>Hypocreomycetidae</taxon>
        <taxon>Hypocreales</taxon>
        <taxon>Bionectriaceae</taxon>
        <taxon>Clonostachys</taxon>
    </lineage>
</organism>
<dbReference type="EMBL" id="JADCTT010000013">
    <property type="protein sequence ID" value="KAF9745298.1"/>
    <property type="molecule type" value="Genomic_DNA"/>
</dbReference>
<evidence type="ECO:0000313" key="3">
    <source>
        <dbReference type="Proteomes" id="UP000616885"/>
    </source>
</evidence>
<dbReference type="Pfam" id="PF01636">
    <property type="entry name" value="APH"/>
    <property type="match status" value="1"/>
</dbReference>
<dbReference type="InterPro" id="IPR051678">
    <property type="entry name" value="AGP_Transferase"/>
</dbReference>
<reference evidence="2" key="1">
    <citation type="submission" date="2020-10" db="EMBL/GenBank/DDBJ databases">
        <title>High-Quality Genome Resource of Clonostachys rosea strain S41 by Oxford Nanopore Long-Read Sequencing.</title>
        <authorList>
            <person name="Wang H."/>
        </authorList>
    </citation>
    <scope>NUCLEOTIDE SEQUENCE</scope>
    <source>
        <strain evidence="2">S41</strain>
    </source>
</reference>
<comment type="caution">
    <text evidence="2">The sequence shown here is derived from an EMBL/GenBank/DDBJ whole genome shotgun (WGS) entry which is preliminary data.</text>
</comment>
<dbReference type="SUPFAM" id="SSF56112">
    <property type="entry name" value="Protein kinase-like (PK-like)"/>
    <property type="match status" value="1"/>
</dbReference>
<evidence type="ECO:0000313" key="2">
    <source>
        <dbReference type="EMBL" id="KAF9745298.1"/>
    </source>
</evidence>
<protein>
    <recommendedName>
        <fullName evidence="1">Aminoglycoside phosphotransferase domain-containing protein</fullName>
    </recommendedName>
</protein>
<dbReference type="InterPro" id="IPR011009">
    <property type="entry name" value="Kinase-like_dom_sf"/>
</dbReference>
<dbReference type="PANTHER" id="PTHR21310:SF15">
    <property type="entry name" value="AMINOGLYCOSIDE PHOSPHOTRANSFERASE DOMAIN-CONTAINING PROTEIN"/>
    <property type="match status" value="1"/>
</dbReference>
<dbReference type="Gene3D" id="3.90.1200.10">
    <property type="match status" value="1"/>
</dbReference>